<feature type="domain" description="PIN" evidence="9">
    <location>
        <begin position="1"/>
        <end position="115"/>
    </location>
</feature>
<gene>
    <name evidence="8" type="primary">vapC</name>
    <name evidence="10" type="ORF">BN77_p10267</name>
</gene>
<proteinExistence type="inferred from homology"/>
<comment type="caution">
    <text evidence="10">The sequence shown here is derived from an EMBL/GenBank/DDBJ whole genome shotgun (WGS) entry which is preliminary data.</text>
</comment>
<comment type="similarity">
    <text evidence="7 8">Belongs to the PINc/VapC protein family.</text>
</comment>
<name>K0PQU9_9HYPH</name>
<dbReference type="HAMAP" id="MF_00265">
    <property type="entry name" value="VapC_Nob1"/>
    <property type="match status" value="1"/>
</dbReference>
<dbReference type="GO" id="GO:0016787">
    <property type="term" value="F:hydrolase activity"/>
    <property type="evidence" value="ECO:0007669"/>
    <property type="project" value="UniProtKB-KW"/>
</dbReference>
<dbReference type="Proteomes" id="UP000009319">
    <property type="component" value="Unassembled WGS sequence"/>
</dbReference>
<keyword evidence="5 8" id="KW-0378">Hydrolase</keyword>
<dbReference type="PANTHER" id="PTHR33653">
    <property type="entry name" value="RIBONUCLEASE VAPC2"/>
    <property type="match status" value="1"/>
</dbReference>
<keyword evidence="3 8" id="KW-0540">Nuclease</keyword>
<protein>
    <recommendedName>
        <fullName evidence="8">Ribonuclease VapC</fullName>
        <shortName evidence="8">RNase VapC</shortName>
        <ecNumber evidence="8">3.1.-.-</ecNumber>
    </recommendedName>
    <alternativeName>
        <fullName evidence="8">Toxin VapC</fullName>
    </alternativeName>
</protein>
<keyword evidence="6 8" id="KW-0460">Magnesium</keyword>
<dbReference type="STRING" id="1211777.BN77_p10267"/>
<dbReference type="EC" id="3.1.-.-" evidence="8"/>
<dbReference type="eggNOG" id="COG3742">
    <property type="taxonomic scope" value="Bacteria"/>
</dbReference>
<evidence type="ECO:0000256" key="5">
    <source>
        <dbReference type="ARBA" id="ARBA00022801"/>
    </source>
</evidence>
<evidence type="ECO:0000256" key="4">
    <source>
        <dbReference type="ARBA" id="ARBA00022723"/>
    </source>
</evidence>
<dbReference type="SUPFAM" id="SSF88723">
    <property type="entry name" value="PIN domain-like"/>
    <property type="match status" value="1"/>
</dbReference>
<sequence length="135" mass="14652">MVIDTSAVVAIAFSEPEAEAFEAKIVDAPRRFMSEASALELAIVIEARMGEAGAAELDLWLHKAGVEIVSVDTDQITLARRAWRAFGKGRHPAGLNYGDCFSYALAKSRGKPLLSRAMISREPTSKQCEVICAVR</sequence>
<dbReference type="AlphaFoldDB" id="K0PQU9"/>
<dbReference type="InterPro" id="IPR022907">
    <property type="entry name" value="VapC_family"/>
</dbReference>
<dbReference type="HOGENOM" id="CLU_144760_0_0_5"/>
<reference evidence="10 11" key="1">
    <citation type="journal article" date="2013" name="Genome Announc.">
        <title>Draft Genome Sequence of Rhizobium mesoamericanum STM3625, a Nitrogen-Fixing Symbiont of Mimosa pudica Isolated in French Guiana (South America).</title>
        <authorList>
            <person name="Moulin L."/>
            <person name="Mornico D."/>
            <person name="Melkonian R."/>
            <person name="Klonowska A."/>
        </authorList>
    </citation>
    <scope>NUCLEOTIDE SEQUENCE [LARGE SCALE GENOMIC DNA]</scope>
    <source>
        <strain evidence="10 11">STM3625</strain>
    </source>
</reference>
<evidence type="ECO:0000256" key="7">
    <source>
        <dbReference type="ARBA" id="ARBA00038093"/>
    </source>
</evidence>
<evidence type="ECO:0000256" key="1">
    <source>
        <dbReference type="ARBA" id="ARBA00001946"/>
    </source>
</evidence>
<evidence type="ECO:0000256" key="6">
    <source>
        <dbReference type="ARBA" id="ARBA00022842"/>
    </source>
</evidence>
<feature type="binding site" evidence="8">
    <location>
        <position position="99"/>
    </location>
    <ligand>
        <name>Mg(2+)</name>
        <dbReference type="ChEBI" id="CHEBI:18420"/>
    </ligand>
</feature>
<dbReference type="InterPro" id="IPR029060">
    <property type="entry name" value="PIN-like_dom_sf"/>
</dbReference>
<evidence type="ECO:0000259" key="9">
    <source>
        <dbReference type="Pfam" id="PF01850"/>
    </source>
</evidence>
<keyword evidence="11" id="KW-1185">Reference proteome</keyword>
<comment type="function">
    <text evidence="8">Toxic component of a toxin-antitoxin (TA) system. An RNase.</text>
</comment>
<evidence type="ECO:0000313" key="10">
    <source>
        <dbReference type="EMBL" id="CCM79026.1"/>
    </source>
</evidence>
<dbReference type="GO" id="GO:0004540">
    <property type="term" value="F:RNA nuclease activity"/>
    <property type="evidence" value="ECO:0007669"/>
    <property type="project" value="InterPro"/>
</dbReference>
<feature type="binding site" evidence="8">
    <location>
        <position position="4"/>
    </location>
    <ligand>
        <name>Mg(2+)</name>
        <dbReference type="ChEBI" id="CHEBI:18420"/>
    </ligand>
</feature>
<evidence type="ECO:0000313" key="11">
    <source>
        <dbReference type="Proteomes" id="UP000009319"/>
    </source>
</evidence>
<dbReference type="InterPro" id="IPR050556">
    <property type="entry name" value="Type_II_TA_system_RNase"/>
</dbReference>
<dbReference type="CDD" id="cd09871">
    <property type="entry name" value="PIN_MtVapC28-VapC30-like"/>
    <property type="match status" value="1"/>
</dbReference>
<keyword evidence="4 8" id="KW-0479">Metal-binding</keyword>
<evidence type="ECO:0000256" key="8">
    <source>
        <dbReference type="HAMAP-Rule" id="MF_00265"/>
    </source>
</evidence>
<dbReference type="InterPro" id="IPR002716">
    <property type="entry name" value="PIN_dom"/>
</dbReference>
<dbReference type="GO" id="GO:0090729">
    <property type="term" value="F:toxin activity"/>
    <property type="evidence" value="ECO:0007669"/>
    <property type="project" value="UniProtKB-KW"/>
</dbReference>
<dbReference type="Pfam" id="PF01850">
    <property type="entry name" value="PIN"/>
    <property type="match status" value="1"/>
</dbReference>
<dbReference type="EMBL" id="CANI01000042">
    <property type="protein sequence ID" value="CCM79026.1"/>
    <property type="molecule type" value="Genomic_DNA"/>
</dbReference>
<evidence type="ECO:0000256" key="2">
    <source>
        <dbReference type="ARBA" id="ARBA00022649"/>
    </source>
</evidence>
<keyword evidence="8" id="KW-0800">Toxin</keyword>
<evidence type="ECO:0000256" key="3">
    <source>
        <dbReference type="ARBA" id="ARBA00022722"/>
    </source>
</evidence>
<organism evidence="10 11">
    <name type="scientific">Rhizobium mesoamericanum STM3625</name>
    <dbReference type="NCBI Taxonomy" id="1211777"/>
    <lineage>
        <taxon>Bacteria</taxon>
        <taxon>Pseudomonadati</taxon>
        <taxon>Pseudomonadota</taxon>
        <taxon>Alphaproteobacteria</taxon>
        <taxon>Hyphomicrobiales</taxon>
        <taxon>Rhizobiaceae</taxon>
        <taxon>Rhizobium/Agrobacterium group</taxon>
        <taxon>Rhizobium</taxon>
    </lineage>
</organism>
<dbReference type="Gene3D" id="3.40.50.1010">
    <property type="entry name" value="5'-nuclease"/>
    <property type="match status" value="1"/>
</dbReference>
<dbReference type="PANTHER" id="PTHR33653:SF1">
    <property type="entry name" value="RIBONUCLEASE VAPC2"/>
    <property type="match status" value="1"/>
</dbReference>
<comment type="cofactor">
    <cofactor evidence="1 8">
        <name>Mg(2+)</name>
        <dbReference type="ChEBI" id="CHEBI:18420"/>
    </cofactor>
</comment>
<dbReference type="GO" id="GO:0000287">
    <property type="term" value="F:magnesium ion binding"/>
    <property type="evidence" value="ECO:0007669"/>
    <property type="project" value="UniProtKB-UniRule"/>
</dbReference>
<keyword evidence="2 8" id="KW-1277">Toxin-antitoxin system</keyword>
<accession>K0PQU9</accession>